<protein>
    <recommendedName>
        <fullName evidence="16">SPX domain-containing protein</fullName>
    </recommendedName>
</protein>
<dbReference type="CDD" id="cd14476">
    <property type="entry name" value="SPX_PHO1_like"/>
    <property type="match status" value="1"/>
</dbReference>
<dbReference type="InterPro" id="IPR004342">
    <property type="entry name" value="EXS_C"/>
</dbReference>
<keyword evidence="6 10" id="KW-1133">Transmembrane helix</keyword>
<sequence length="997" mass="110790">MVKFSKQFEGQLVPEWKEAFVDYWQLKKDIKKFHFLNSNTNTSKHHHQQRAFLSNFFSSIQKYSPIPFSHQHRDHGPIQVHKKLASSVSKEDMYETEVIEQFDQDTEAAKEFFACLDLQLNKVNQFYKTKEKEFLDRGESLKKQLDILTELKAVFKQQRGNGTTSQDSKEDASISCTISCEDDSGNDRTEEEQGQETNTDDLEKNEVLDSPRSEEIEKSMRMKREENKLGTLSGRVFNCQGKNLKINIPLTTPSRTFSAISYLVWEDLVNQSSKKCNPEGKRLHINKTKLHHAEKMIKRAFVELYKGLSYLKTYSFYKDLKKFDKVTGKQVLPIYLKAVESSYFNSSDKALNLVDEVEELFVRHFAQEDRRKAMKYLKPQQHKESHSVTFFIGLFTGCFIALLAGYVIMAHITGMYRRQPDTVYMETVYPVLSMFSLVFLHFFLYGCNIFMWRKTRINYSFIFELAPTKELKYRDVFLICTVAMTAVVGVMFIHLSFLTKGYSYAQVQAIPGLLLLVFLSLLFCPFNICYRSSRYRFLCVIRNIILSPLYKVVMLDFFMADQLCSQVPMLRNLEYVACYYITGSFKTQDYGYCMRAKHYRDLAYAVSFLPYYWRAMQCARRWFDEGRTSHLVNLGKYVSAMLAAGAKVAYEKERSAGWLCLLVIVSSAATVYQLYWDFVEDWGLLQMNSKNPWLRNDLMLRRKFIYYFSMGLNLILRLAWLQTVLHSNFEHVDYRVTGLFLAALEVIRRGQWNFYRQKISPKKLVLQKRSYRLVEVAGLVDGNSETYPEAESSDSSTGATIDTKLPRRSLLVQFTCNECGERTQRLINRLAYELGLVYVQVSICLLSGDGAGAVSSESVTATGAGGAGGLGGVGDGADAGEGTNSGVGASGGGAGTGAGGVAGDGAGAGAGANTGVGVGVAGDGTGASLVGPGAGAVGAWAGAGGTCGGGKAGGGVAGGGGSTGVGDDIGVTAAGGVAALTGDCVGGVGVVIGGVWW</sequence>
<evidence type="ECO:0000313" key="15">
    <source>
        <dbReference type="Proteomes" id="UP000467840"/>
    </source>
</evidence>
<dbReference type="InterPro" id="IPR007853">
    <property type="entry name" value="Znf_DNL-typ"/>
</dbReference>
<dbReference type="Pfam" id="PF03105">
    <property type="entry name" value="SPX"/>
    <property type="match status" value="1"/>
</dbReference>
<feature type="transmembrane region" description="Helical" evidence="10">
    <location>
        <begin position="473"/>
        <end position="497"/>
    </location>
</feature>
<feature type="transmembrane region" description="Helical" evidence="10">
    <location>
        <begin position="388"/>
        <end position="408"/>
    </location>
</feature>
<evidence type="ECO:0000256" key="6">
    <source>
        <dbReference type="ARBA" id="ARBA00022989"/>
    </source>
</evidence>
<dbReference type="Proteomes" id="UP000467840">
    <property type="component" value="Chromosome 10"/>
</dbReference>
<dbReference type="PANTHER" id="PTHR48477:SF1">
    <property type="entry name" value="PHOSPHATE TRANSPORTER PHO1"/>
    <property type="match status" value="1"/>
</dbReference>
<feature type="compositionally biased region" description="Basic and acidic residues" evidence="9">
    <location>
        <begin position="201"/>
        <end position="222"/>
    </location>
</feature>
<dbReference type="GO" id="GO:0008270">
    <property type="term" value="F:zinc ion binding"/>
    <property type="evidence" value="ECO:0007669"/>
    <property type="project" value="UniProtKB-KW"/>
</dbReference>
<comment type="caution">
    <text evidence="14">The sequence shown here is derived from an EMBL/GenBank/DDBJ whole genome shotgun (WGS) entry which is preliminary data.</text>
</comment>
<feature type="transmembrane region" description="Helical" evidence="10">
    <location>
        <begin position="428"/>
        <end position="452"/>
    </location>
</feature>
<keyword evidence="5 10" id="KW-0812">Transmembrane</keyword>
<dbReference type="EMBL" id="JAAGAX010000003">
    <property type="protein sequence ID" value="KAF2321420.1"/>
    <property type="molecule type" value="Genomic_DNA"/>
</dbReference>
<dbReference type="GO" id="GO:0016036">
    <property type="term" value="P:cellular response to phosphate starvation"/>
    <property type="evidence" value="ECO:0007669"/>
    <property type="project" value="InterPro"/>
</dbReference>
<dbReference type="InterPro" id="IPR004331">
    <property type="entry name" value="SPX_dom"/>
</dbReference>
<feature type="transmembrane region" description="Helical" evidence="10">
    <location>
        <begin position="704"/>
        <end position="725"/>
    </location>
</feature>
<dbReference type="GO" id="GO:0012505">
    <property type="term" value="C:endomembrane system"/>
    <property type="evidence" value="ECO:0007669"/>
    <property type="project" value="UniProtKB-SubCell"/>
</dbReference>
<keyword evidence="8" id="KW-0479">Metal-binding</keyword>
<dbReference type="InterPro" id="IPR034092">
    <property type="entry name" value="PHO1_SPX"/>
</dbReference>
<evidence type="ECO:0008006" key="16">
    <source>
        <dbReference type="Google" id="ProtNLM"/>
    </source>
</evidence>
<keyword evidence="8" id="KW-0863">Zinc-finger</keyword>
<evidence type="ECO:0000259" key="11">
    <source>
        <dbReference type="PROSITE" id="PS51380"/>
    </source>
</evidence>
<feature type="domain" description="SPX" evidence="12">
    <location>
        <begin position="2"/>
        <end position="337"/>
    </location>
</feature>
<dbReference type="PROSITE" id="PS51501">
    <property type="entry name" value="ZF_DNL"/>
    <property type="match status" value="1"/>
</dbReference>
<proteinExistence type="inferred from homology"/>
<evidence type="ECO:0000259" key="12">
    <source>
        <dbReference type="PROSITE" id="PS51382"/>
    </source>
</evidence>
<name>A0A6A6N708_HEVBR</name>
<feature type="compositionally biased region" description="Acidic residues" evidence="9">
    <location>
        <begin position="180"/>
        <end position="200"/>
    </location>
</feature>
<keyword evidence="7 10" id="KW-0472">Membrane</keyword>
<evidence type="ECO:0000256" key="5">
    <source>
        <dbReference type="ARBA" id="ARBA00022692"/>
    </source>
</evidence>
<evidence type="ECO:0000256" key="8">
    <source>
        <dbReference type="PROSITE-ProRule" id="PRU00834"/>
    </source>
</evidence>
<gene>
    <name evidence="14" type="ORF">GH714_041013</name>
</gene>
<dbReference type="AlphaFoldDB" id="A0A6A6N708"/>
<evidence type="ECO:0000256" key="1">
    <source>
        <dbReference type="ARBA" id="ARBA00004127"/>
    </source>
</evidence>
<reference evidence="14 15" key="1">
    <citation type="journal article" date="2020" name="Mol. Plant">
        <title>The Chromosome-Based Rubber Tree Genome Provides New Insights into Spurge Genome Evolution and Rubber Biosynthesis.</title>
        <authorList>
            <person name="Liu J."/>
            <person name="Shi C."/>
            <person name="Shi C.C."/>
            <person name="Li W."/>
            <person name="Zhang Q.J."/>
            <person name="Zhang Y."/>
            <person name="Li K."/>
            <person name="Lu H.F."/>
            <person name="Shi C."/>
            <person name="Zhu S.T."/>
            <person name="Xiao Z.Y."/>
            <person name="Nan H."/>
            <person name="Yue Y."/>
            <person name="Zhu X.G."/>
            <person name="Wu Y."/>
            <person name="Hong X.N."/>
            <person name="Fan G.Y."/>
            <person name="Tong Y."/>
            <person name="Zhang D."/>
            <person name="Mao C.L."/>
            <person name="Liu Y.L."/>
            <person name="Hao S.J."/>
            <person name="Liu W.Q."/>
            <person name="Lv M.Q."/>
            <person name="Zhang H.B."/>
            <person name="Liu Y."/>
            <person name="Hu-Tang G.R."/>
            <person name="Wang J.P."/>
            <person name="Wang J.H."/>
            <person name="Sun Y.H."/>
            <person name="Ni S.B."/>
            <person name="Chen W.B."/>
            <person name="Zhang X.C."/>
            <person name="Jiao Y.N."/>
            <person name="Eichler E.E."/>
            <person name="Li G.H."/>
            <person name="Liu X."/>
            <person name="Gao L.Z."/>
        </authorList>
    </citation>
    <scope>NUCLEOTIDE SEQUENCE [LARGE SCALE GENOMIC DNA]</scope>
    <source>
        <strain evidence="15">cv. GT1</strain>
        <tissue evidence="14">Leaf</tissue>
    </source>
</reference>
<dbReference type="Pfam" id="PF03124">
    <property type="entry name" value="EXS"/>
    <property type="match status" value="1"/>
</dbReference>
<evidence type="ECO:0000256" key="4">
    <source>
        <dbReference type="ARBA" id="ARBA00022592"/>
    </source>
</evidence>
<evidence type="ECO:0000256" key="7">
    <source>
        <dbReference type="ARBA" id="ARBA00023136"/>
    </source>
</evidence>
<evidence type="ECO:0000259" key="13">
    <source>
        <dbReference type="PROSITE" id="PS51501"/>
    </source>
</evidence>
<dbReference type="PANTHER" id="PTHR48477">
    <property type="entry name" value="PHOSPHATE TRANSPORTER PHO1"/>
    <property type="match status" value="1"/>
</dbReference>
<evidence type="ECO:0000313" key="14">
    <source>
        <dbReference type="EMBL" id="KAF2321420.1"/>
    </source>
</evidence>
<evidence type="ECO:0000256" key="3">
    <source>
        <dbReference type="ARBA" id="ARBA00022448"/>
    </source>
</evidence>
<dbReference type="PROSITE" id="PS51382">
    <property type="entry name" value="SPX"/>
    <property type="match status" value="1"/>
</dbReference>
<organism evidence="14 15">
    <name type="scientific">Hevea brasiliensis</name>
    <name type="common">Para rubber tree</name>
    <name type="synonym">Siphonia brasiliensis</name>
    <dbReference type="NCBI Taxonomy" id="3981"/>
    <lineage>
        <taxon>Eukaryota</taxon>
        <taxon>Viridiplantae</taxon>
        <taxon>Streptophyta</taxon>
        <taxon>Embryophyta</taxon>
        <taxon>Tracheophyta</taxon>
        <taxon>Spermatophyta</taxon>
        <taxon>Magnoliopsida</taxon>
        <taxon>eudicotyledons</taxon>
        <taxon>Gunneridae</taxon>
        <taxon>Pentapetalae</taxon>
        <taxon>rosids</taxon>
        <taxon>fabids</taxon>
        <taxon>Malpighiales</taxon>
        <taxon>Euphorbiaceae</taxon>
        <taxon>Crotonoideae</taxon>
        <taxon>Micrandreae</taxon>
        <taxon>Hevea</taxon>
    </lineage>
</organism>
<feature type="domain" description="EXS" evidence="11">
    <location>
        <begin position="594"/>
        <end position="788"/>
    </location>
</feature>
<keyword evidence="15" id="KW-1185">Reference proteome</keyword>
<dbReference type="PROSITE" id="PS51380">
    <property type="entry name" value="EXS"/>
    <property type="match status" value="1"/>
</dbReference>
<dbReference type="GO" id="GO:0016020">
    <property type="term" value="C:membrane"/>
    <property type="evidence" value="ECO:0007669"/>
    <property type="project" value="InterPro"/>
</dbReference>
<dbReference type="GO" id="GO:0006817">
    <property type="term" value="P:phosphate ion transport"/>
    <property type="evidence" value="ECO:0007669"/>
    <property type="project" value="UniProtKB-KW"/>
</dbReference>
<evidence type="ECO:0000256" key="2">
    <source>
        <dbReference type="ARBA" id="ARBA00009665"/>
    </source>
</evidence>
<keyword evidence="8" id="KW-0862">Zinc</keyword>
<dbReference type="InterPro" id="IPR052486">
    <property type="entry name" value="PHO1"/>
</dbReference>
<feature type="region of interest" description="Disordered" evidence="9">
    <location>
        <begin position="158"/>
        <end position="222"/>
    </location>
</feature>
<feature type="domain" description="DNL-type" evidence="13">
    <location>
        <begin position="805"/>
        <end position="886"/>
    </location>
</feature>
<evidence type="ECO:0000256" key="9">
    <source>
        <dbReference type="SAM" id="MobiDB-lite"/>
    </source>
</evidence>
<comment type="subcellular location">
    <subcellularLocation>
        <location evidence="1">Endomembrane system</location>
        <topology evidence="1">Multi-pass membrane protein</topology>
    </subcellularLocation>
</comment>
<accession>A0A6A6N708</accession>
<evidence type="ECO:0000256" key="10">
    <source>
        <dbReference type="SAM" id="Phobius"/>
    </source>
</evidence>
<keyword evidence="4" id="KW-0592">Phosphate transport</keyword>
<comment type="similarity">
    <text evidence="2">Belongs to the SYG1 (TC 2.A.94) family.</text>
</comment>
<feature type="transmembrane region" description="Helical" evidence="10">
    <location>
        <begin position="509"/>
        <end position="528"/>
    </location>
</feature>
<keyword evidence="3" id="KW-0813">Transport</keyword>